<protein>
    <submittedName>
        <fullName evidence="2">Uncharacterized protein</fullName>
    </submittedName>
</protein>
<evidence type="ECO:0000313" key="3">
    <source>
        <dbReference type="Proteomes" id="UP001596957"/>
    </source>
</evidence>
<proteinExistence type="predicted"/>
<keyword evidence="1" id="KW-1133">Transmembrane helix</keyword>
<reference evidence="3" key="1">
    <citation type="journal article" date="2019" name="Int. J. Syst. Evol. Microbiol.">
        <title>The Global Catalogue of Microorganisms (GCM) 10K type strain sequencing project: providing services to taxonomists for standard genome sequencing and annotation.</title>
        <authorList>
            <consortium name="The Broad Institute Genomics Platform"/>
            <consortium name="The Broad Institute Genome Sequencing Center for Infectious Disease"/>
            <person name="Wu L."/>
            <person name="Ma J."/>
        </authorList>
    </citation>
    <scope>NUCLEOTIDE SEQUENCE [LARGE SCALE GENOMIC DNA]</scope>
    <source>
        <strain evidence="3">CGMCC 4.7198</strain>
    </source>
</reference>
<organism evidence="2 3">
    <name type="scientific">Streptomyces lutosisoli</name>
    <dbReference type="NCBI Taxonomy" id="2665721"/>
    <lineage>
        <taxon>Bacteria</taxon>
        <taxon>Bacillati</taxon>
        <taxon>Actinomycetota</taxon>
        <taxon>Actinomycetes</taxon>
        <taxon>Kitasatosporales</taxon>
        <taxon>Streptomycetaceae</taxon>
        <taxon>Streptomyces</taxon>
    </lineage>
</organism>
<comment type="caution">
    <text evidence="2">The sequence shown here is derived from an EMBL/GenBank/DDBJ whole genome shotgun (WGS) entry which is preliminary data.</text>
</comment>
<keyword evidence="1" id="KW-0812">Transmembrane</keyword>
<sequence length="142" mass="14508">MSNGSKGQPHLLISVIDDDPLRARSDARELLAQVSEADPAASLRLPSADPSVSTDKGGDIVGVVGLVLSAGSLAAACVQVWLAKVPQRTIVATRPDGAMLRITGREAREDAGHLEQFLAGGSLLTHGDTSRGEGLGDSSTAG</sequence>
<accession>A0ABW2VAD4</accession>
<dbReference type="RefSeq" id="WP_381261698.1">
    <property type="nucleotide sequence ID" value="NZ_JBHTBI010000054.1"/>
</dbReference>
<dbReference type="EMBL" id="JBHTEC010000001">
    <property type="protein sequence ID" value="MFD0280094.1"/>
    <property type="molecule type" value="Genomic_DNA"/>
</dbReference>
<evidence type="ECO:0000256" key="1">
    <source>
        <dbReference type="SAM" id="Phobius"/>
    </source>
</evidence>
<keyword evidence="1" id="KW-0472">Membrane</keyword>
<name>A0ABW2VAD4_9ACTN</name>
<dbReference type="Proteomes" id="UP001596957">
    <property type="component" value="Unassembled WGS sequence"/>
</dbReference>
<gene>
    <name evidence="2" type="ORF">ACFQZP_00125</name>
</gene>
<feature type="transmembrane region" description="Helical" evidence="1">
    <location>
        <begin position="60"/>
        <end position="82"/>
    </location>
</feature>
<keyword evidence="3" id="KW-1185">Reference proteome</keyword>
<evidence type="ECO:0000313" key="2">
    <source>
        <dbReference type="EMBL" id="MFD0280094.1"/>
    </source>
</evidence>